<dbReference type="AlphaFoldDB" id="A0A8E0VLZ8"/>
<keyword evidence="2" id="KW-1185">Reference proteome</keyword>
<name>A0A8E0VLZ8_9TREM</name>
<evidence type="ECO:0000313" key="2">
    <source>
        <dbReference type="Proteomes" id="UP000728185"/>
    </source>
</evidence>
<dbReference type="EMBL" id="LUCM01002757">
    <property type="protein sequence ID" value="KAA0196875.1"/>
    <property type="molecule type" value="Genomic_DNA"/>
</dbReference>
<proteinExistence type="predicted"/>
<reference evidence="1" key="1">
    <citation type="submission" date="2019-05" db="EMBL/GenBank/DDBJ databases">
        <title>Annotation for the trematode Fasciolopsis buski.</title>
        <authorList>
            <person name="Choi Y.-J."/>
        </authorList>
    </citation>
    <scope>NUCLEOTIDE SEQUENCE</scope>
    <source>
        <strain evidence="1">HT</strain>
        <tissue evidence="1">Whole worm</tissue>
    </source>
</reference>
<sequence length="122" mass="13367">MDPNSGTPNSPSDDPSVLIADLSDVDEQSYRLGPSQASSNSRRNMELTVNNRQTFLLIAAVSSHCVEKWSPVESGLTIRLLARNPRSLVYSGDIVIGCWSFLFDHLEEYGEVMVIASPATSH</sequence>
<accession>A0A8E0VLZ8</accession>
<dbReference type="Proteomes" id="UP000728185">
    <property type="component" value="Unassembled WGS sequence"/>
</dbReference>
<gene>
    <name evidence="1" type="ORF">FBUS_09015</name>
</gene>
<comment type="caution">
    <text evidence="1">The sequence shown here is derived from an EMBL/GenBank/DDBJ whole genome shotgun (WGS) entry which is preliminary data.</text>
</comment>
<evidence type="ECO:0000313" key="1">
    <source>
        <dbReference type="EMBL" id="KAA0196875.1"/>
    </source>
</evidence>
<protein>
    <submittedName>
        <fullName evidence="1">Uncharacterized protein</fullName>
    </submittedName>
</protein>
<organism evidence="1 2">
    <name type="scientific">Fasciolopsis buskii</name>
    <dbReference type="NCBI Taxonomy" id="27845"/>
    <lineage>
        <taxon>Eukaryota</taxon>
        <taxon>Metazoa</taxon>
        <taxon>Spiralia</taxon>
        <taxon>Lophotrochozoa</taxon>
        <taxon>Platyhelminthes</taxon>
        <taxon>Trematoda</taxon>
        <taxon>Digenea</taxon>
        <taxon>Plagiorchiida</taxon>
        <taxon>Echinostomata</taxon>
        <taxon>Echinostomatoidea</taxon>
        <taxon>Fasciolidae</taxon>
        <taxon>Fasciolopsis</taxon>
    </lineage>
</organism>